<dbReference type="Gene3D" id="3.30.70.790">
    <property type="entry name" value="UreE, C-terminal domain"/>
    <property type="match status" value="1"/>
</dbReference>
<dbReference type="Proteomes" id="UP000190774">
    <property type="component" value="Unassembled WGS sequence"/>
</dbReference>
<keyword evidence="2" id="KW-0533">Nickel</keyword>
<dbReference type="GO" id="GO:0065003">
    <property type="term" value="P:protein-containing complex assembly"/>
    <property type="evidence" value="ECO:0007669"/>
    <property type="project" value="InterPro"/>
</dbReference>
<dbReference type="GO" id="GO:0005737">
    <property type="term" value="C:cytoplasm"/>
    <property type="evidence" value="ECO:0007669"/>
    <property type="project" value="InterPro"/>
</dbReference>
<dbReference type="EMBL" id="FUYE01000012">
    <property type="protein sequence ID" value="SKB01473.1"/>
    <property type="molecule type" value="Genomic_DNA"/>
</dbReference>
<name>A0A1T4YID5_9BACT</name>
<dbReference type="GO" id="GO:0019627">
    <property type="term" value="P:urea metabolic process"/>
    <property type="evidence" value="ECO:0007669"/>
    <property type="project" value="InterPro"/>
</dbReference>
<evidence type="ECO:0000259" key="4">
    <source>
        <dbReference type="Pfam" id="PF05194"/>
    </source>
</evidence>
<dbReference type="AlphaFoldDB" id="A0A1T4YID5"/>
<feature type="domain" description="Urease accessory protein UreE C-terminal" evidence="4">
    <location>
        <begin position="74"/>
        <end position="137"/>
    </location>
</feature>
<protein>
    <submittedName>
        <fullName evidence="5">Urease accessory protein</fullName>
    </submittedName>
</protein>
<keyword evidence="3" id="KW-0143">Chaperone</keyword>
<gene>
    <name evidence="5" type="ORF">SAMN02745166_03380</name>
</gene>
<dbReference type="GO" id="GO:0006457">
    <property type="term" value="P:protein folding"/>
    <property type="evidence" value="ECO:0007669"/>
    <property type="project" value="InterPro"/>
</dbReference>
<evidence type="ECO:0000256" key="3">
    <source>
        <dbReference type="ARBA" id="ARBA00023186"/>
    </source>
</evidence>
<accession>A0A1T4YID5</accession>
<dbReference type="OrthoDB" id="193268at2"/>
<keyword evidence="1" id="KW-0963">Cytoplasm</keyword>
<dbReference type="STRING" id="48467.SAMN02745166_03380"/>
<dbReference type="GO" id="GO:0016151">
    <property type="term" value="F:nickel cation binding"/>
    <property type="evidence" value="ECO:0007669"/>
    <property type="project" value="InterPro"/>
</dbReference>
<dbReference type="InterPro" id="IPR012406">
    <property type="entry name" value="UreE"/>
</dbReference>
<evidence type="ECO:0000313" key="5">
    <source>
        <dbReference type="EMBL" id="SKB01473.1"/>
    </source>
</evidence>
<reference evidence="6" key="1">
    <citation type="submission" date="2017-02" db="EMBL/GenBank/DDBJ databases">
        <authorList>
            <person name="Varghese N."/>
            <person name="Submissions S."/>
        </authorList>
    </citation>
    <scope>NUCLEOTIDE SEQUENCE [LARGE SCALE GENOMIC DNA]</scope>
    <source>
        <strain evidence="6">ATCC 700200</strain>
    </source>
</reference>
<dbReference type="InterPro" id="IPR007864">
    <property type="entry name" value="UreE_C_dom"/>
</dbReference>
<dbReference type="SUPFAM" id="SSF69737">
    <property type="entry name" value="Urease metallochaperone UreE, C-terminal domain"/>
    <property type="match status" value="1"/>
</dbReference>
<proteinExistence type="predicted"/>
<dbReference type="PIRSF" id="PIRSF036402">
    <property type="entry name" value="Ureas_acces_UreE"/>
    <property type="match status" value="1"/>
</dbReference>
<evidence type="ECO:0000256" key="1">
    <source>
        <dbReference type="ARBA" id="ARBA00022490"/>
    </source>
</evidence>
<sequence>MILVQRMLSETSMRPVSEQVELLVERRLFLKRRWRGVAGDGTEFGFDLESRLKHGGVVYQTESVDYVVRQETELVYQIRPENPEQAALMGWKIGNLHLGVQVIDGFIRIVHDTAVLQLFEREGWAYEEVHVVFNPLRVTAHAS</sequence>
<keyword evidence="6" id="KW-1185">Reference proteome</keyword>
<dbReference type="Pfam" id="PF05194">
    <property type="entry name" value="UreE_C"/>
    <property type="match status" value="1"/>
</dbReference>
<evidence type="ECO:0000256" key="2">
    <source>
        <dbReference type="ARBA" id="ARBA00022596"/>
    </source>
</evidence>
<evidence type="ECO:0000313" key="6">
    <source>
        <dbReference type="Proteomes" id="UP000190774"/>
    </source>
</evidence>
<organism evidence="5 6">
    <name type="scientific">Prosthecobacter debontii</name>
    <dbReference type="NCBI Taxonomy" id="48467"/>
    <lineage>
        <taxon>Bacteria</taxon>
        <taxon>Pseudomonadati</taxon>
        <taxon>Verrucomicrobiota</taxon>
        <taxon>Verrucomicrobiia</taxon>
        <taxon>Verrucomicrobiales</taxon>
        <taxon>Verrucomicrobiaceae</taxon>
        <taxon>Prosthecobacter</taxon>
    </lineage>
</organism>